<evidence type="ECO:0000313" key="3">
    <source>
        <dbReference type="Proteomes" id="UP000575898"/>
    </source>
</evidence>
<evidence type="ECO:0000313" key="2">
    <source>
        <dbReference type="EMBL" id="MBB5018005.1"/>
    </source>
</evidence>
<keyword evidence="3" id="KW-1185">Reference proteome</keyword>
<reference evidence="2 3" key="1">
    <citation type="submission" date="2020-08" db="EMBL/GenBank/DDBJ databases">
        <title>Genomic Encyclopedia of Type Strains, Phase IV (KMG-IV): sequencing the most valuable type-strain genomes for metagenomic binning, comparative biology and taxonomic classification.</title>
        <authorList>
            <person name="Goeker M."/>
        </authorList>
    </citation>
    <scope>NUCLEOTIDE SEQUENCE [LARGE SCALE GENOMIC DNA]</scope>
    <source>
        <strain evidence="2 3">DSM 27165</strain>
    </source>
</reference>
<comment type="caution">
    <text evidence="2">The sequence shown here is derived from an EMBL/GenBank/DDBJ whole genome shotgun (WGS) entry which is preliminary data.</text>
</comment>
<gene>
    <name evidence="2" type="ORF">HNQ59_001290</name>
</gene>
<dbReference type="EMBL" id="JACHHY010000006">
    <property type="protein sequence ID" value="MBB5018005.1"/>
    <property type="molecule type" value="Genomic_DNA"/>
</dbReference>
<sequence length="224" mass="24520">MQTYTQLFKFTAMAASMLAGSLFISQGARADGTCPANVKEEVVKIMINNGAEKMPDEKRLSLEADLYKKFAPCSKPDTKLLLPEGASCGKTSYRGSLWYEEMSCCGYDPQRRMFACPVSVKQSYGFGGSPLPGSREYVLNCVWSGGGFLPVAMDSVHLANASGQNPPWQFAVIAAANTNINLVQPMSGASRSARSILSWQLQPTDCNYKPIWGNVVDYMIRLDQ</sequence>
<evidence type="ECO:0000256" key="1">
    <source>
        <dbReference type="SAM" id="SignalP"/>
    </source>
</evidence>
<feature type="signal peptide" evidence="1">
    <location>
        <begin position="1"/>
        <end position="30"/>
    </location>
</feature>
<proteinExistence type="predicted"/>
<organism evidence="2 3">
    <name type="scientific">Chitinivorax tropicus</name>
    <dbReference type="NCBI Taxonomy" id="714531"/>
    <lineage>
        <taxon>Bacteria</taxon>
        <taxon>Pseudomonadati</taxon>
        <taxon>Pseudomonadota</taxon>
        <taxon>Betaproteobacteria</taxon>
        <taxon>Chitinivorax</taxon>
    </lineage>
</organism>
<dbReference type="AlphaFoldDB" id="A0A840MKH4"/>
<dbReference type="Proteomes" id="UP000575898">
    <property type="component" value="Unassembled WGS sequence"/>
</dbReference>
<protein>
    <submittedName>
        <fullName evidence="2">Uncharacterized protein</fullName>
    </submittedName>
</protein>
<accession>A0A840MKH4</accession>
<keyword evidence="1" id="KW-0732">Signal</keyword>
<name>A0A840MKH4_9PROT</name>
<feature type="chain" id="PRO_5032691430" evidence="1">
    <location>
        <begin position="31"/>
        <end position="224"/>
    </location>
</feature>
<dbReference type="RefSeq" id="WP_184036634.1">
    <property type="nucleotide sequence ID" value="NZ_JACHHY010000006.1"/>
</dbReference>